<sequence length="190" mass="20301">MTAKACREILGDAGVGWLQDGVGKGGELTMSSTNDLEDARLSFRSQLRDWTPERKGTPYYSAPSFCTATDGFGEFSLEFGPSILPLDAPISGENEDGLIVTPVNSDVRLLLKLGAVDVSYHVFVGCKIPGTPAQQKNDVPLEGQMRDGVNGNSSARVHFTHLLHSAKVMTKAIGCENKPVIPAEPPSSVK</sequence>
<gene>
    <name evidence="1" type="ORF">AB0K36_28875</name>
</gene>
<accession>A0ABV3I1Q3</accession>
<organism evidence="1 2">
    <name type="scientific">Streptomyces kurssanovii</name>
    <dbReference type="NCBI Taxonomy" id="67312"/>
    <lineage>
        <taxon>Bacteria</taxon>
        <taxon>Bacillati</taxon>
        <taxon>Actinomycetota</taxon>
        <taxon>Actinomycetes</taxon>
        <taxon>Kitasatosporales</taxon>
        <taxon>Streptomycetaceae</taxon>
        <taxon>Streptomyces</taxon>
    </lineage>
</organism>
<name>A0ABV3I1Q3_9ACTN</name>
<reference evidence="1 2" key="1">
    <citation type="submission" date="2024-06" db="EMBL/GenBank/DDBJ databases">
        <title>The Natural Products Discovery Center: Release of the First 8490 Sequenced Strains for Exploring Actinobacteria Biosynthetic Diversity.</title>
        <authorList>
            <person name="Kalkreuter E."/>
            <person name="Kautsar S.A."/>
            <person name="Yang D."/>
            <person name="Bader C.D."/>
            <person name="Teijaro C.N."/>
            <person name="Fluegel L."/>
            <person name="Davis C.M."/>
            <person name="Simpson J.R."/>
            <person name="Lauterbach L."/>
            <person name="Steele A.D."/>
            <person name="Gui C."/>
            <person name="Meng S."/>
            <person name="Li G."/>
            <person name="Viehrig K."/>
            <person name="Ye F."/>
            <person name="Su P."/>
            <person name="Kiefer A.F."/>
            <person name="Nichols A."/>
            <person name="Cepeda A.J."/>
            <person name="Yan W."/>
            <person name="Fan B."/>
            <person name="Jiang Y."/>
            <person name="Adhikari A."/>
            <person name="Zheng C.-J."/>
            <person name="Schuster L."/>
            <person name="Cowan T.M."/>
            <person name="Smanski M.J."/>
            <person name="Chevrette M.G."/>
            <person name="De Carvalho L.P.S."/>
            <person name="Shen B."/>
        </authorList>
    </citation>
    <scope>NUCLEOTIDE SEQUENCE [LARGE SCALE GENOMIC DNA]</scope>
    <source>
        <strain evidence="1 2">NPDC049344</strain>
    </source>
</reference>
<dbReference type="Proteomes" id="UP001552521">
    <property type="component" value="Unassembled WGS sequence"/>
</dbReference>
<evidence type="ECO:0000313" key="1">
    <source>
        <dbReference type="EMBL" id="MEV4684775.1"/>
    </source>
</evidence>
<proteinExistence type="predicted"/>
<protein>
    <submittedName>
        <fullName evidence="1">Uncharacterized protein</fullName>
    </submittedName>
</protein>
<dbReference type="RefSeq" id="WP_364599922.1">
    <property type="nucleotide sequence ID" value="NZ_JBFAQK010000059.1"/>
</dbReference>
<evidence type="ECO:0000313" key="2">
    <source>
        <dbReference type="Proteomes" id="UP001552521"/>
    </source>
</evidence>
<dbReference type="EMBL" id="JBFAQK010000059">
    <property type="protein sequence ID" value="MEV4684775.1"/>
    <property type="molecule type" value="Genomic_DNA"/>
</dbReference>
<keyword evidence="2" id="KW-1185">Reference proteome</keyword>
<comment type="caution">
    <text evidence="1">The sequence shown here is derived from an EMBL/GenBank/DDBJ whole genome shotgun (WGS) entry which is preliminary data.</text>
</comment>